<dbReference type="Pfam" id="PF00359">
    <property type="entry name" value="PTS_EIIA_2"/>
    <property type="match status" value="1"/>
</dbReference>
<comment type="caution">
    <text evidence="1">The sequence shown here is derived from an EMBL/GenBank/DDBJ whole genome shotgun (WGS) entry which is preliminary data.</text>
</comment>
<dbReference type="PROSITE" id="PS51094">
    <property type="entry name" value="PTS_EIIA_TYPE_2"/>
    <property type="match status" value="1"/>
</dbReference>
<organism evidence="1 2">
    <name type="scientific">Heyndrickxia oleronia</name>
    <dbReference type="NCBI Taxonomy" id="38875"/>
    <lineage>
        <taxon>Bacteria</taxon>
        <taxon>Bacillati</taxon>
        <taxon>Bacillota</taxon>
        <taxon>Bacilli</taxon>
        <taxon>Bacillales</taxon>
        <taxon>Bacillaceae</taxon>
        <taxon>Heyndrickxia</taxon>
    </lineage>
</organism>
<keyword evidence="2" id="KW-1185">Reference proteome</keyword>
<proteinExistence type="predicted"/>
<evidence type="ECO:0000313" key="2">
    <source>
        <dbReference type="Proteomes" id="UP000189761"/>
    </source>
</evidence>
<dbReference type="EMBL" id="MTLA01000053">
    <property type="protein sequence ID" value="OOP69461.1"/>
    <property type="molecule type" value="Genomic_DNA"/>
</dbReference>
<dbReference type="Gene3D" id="3.40.930.10">
    <property type="entry name" value="Mannitol-specific EII, Chain A"/>
    <property type="match status" value="1"/>
</dbReference>
<sequence length="148" mass="16889">MNMLFKAKVRAEKDREVIKRLGKQLYEEGYVKDSYIGAVIEREKELPTGLKTGSINVAIPHTDIMHVNETFLAIATLENPVKFRLMEDPSQEVDIDIVFLLGVKQPKEQTKLLSALMAIFKDDQSLEKIKNAQSEEDCNEILKLVQIQ</sequence>
<dbReference type="Proteomes" id="UP000189761">
    <property type="component" value="Unassembled WGS sequence"/>
</dbReference>
<dbReference type="CDD" id="cd00211">
    <property type="entry name" value="PTS_IIA_fru"/>
    <property type="match status" value="1"/>
</dbReference>
<protein>
    <submittedName>
        <fullName evidence="1">Uncharacterized protein</fullName>
    </submittedName>
</protein>
<dbReference type="InterPro" id="IPR016152">
    <property type="entry name" value="PTrfase/Anion_transptr"/>
</dbReference>
<dbReference type="PANTHER" id="PTHR47738">
    <property type="entry name" value="PTS SYSTEM FRUCTOSE-LIKE EIIA COMPONENT-RELATED"/>
    <property type="match status" value="1"/>
</dbReference>
<dbReference type="PANTHER" id="PTHR47738:SF3">
    <property type="entry name" value="PHOSPHOTRANSFERASE SYSTEM MANNITOL_FRUCTOSE-SPECIFIC IIA DOMAIN CONTAINING PROTEIN"/>
    <property type="match status" value="1"/>
</dbReference>
<accession>A0A8E2I9Z6</accession>
<reference evidence="1 2" key="1">
    <citation type="submission" date="2017-01" db="EMBL/GenBank/DDBJ databases">
        <title>Draft genome sequence of Bacillus oleronius.</title>
        <authorList>
            <person name="Allam M."/>
        </authorList>
    </citation>
    <scope>NUCLEOTIDE SEQUENCE [LARGE SCALE GENOMIC DNA]</scope>
    <source>
        <strain evidence="1 2">DSM 9356</strain>
    </source>
</reference>
<dbReference type="RefSeq" id="WP_078109615.1">
    <property type="nucleotide sequence ID" value="NZ_BOQX01000007.1"/>
</dbReference>
<dbReference type="SUPFAM" id="SSF55804">
    <property type="entry name" value="Phoshotransferase/anion transport protein"/>
    <property type="match status" value="1"/>
</dbReference>
<gene>
    <name evidence="1" type="ORF">BWZ43_05105</name>
</gene>
<dbReference type="GeneID" id="79869485"/>
<evidence type="ECO:0000313" key="1">
    <source>
        <dbReference type="EMBL" id="OOP69461.1"/>
    </source>
</evidence>
<dbReference type="InterPro" id="IPR051541">
    <property type="entry name" value="PTS_SugarTrans_NitroReg"/>
</dbReference>
<dbReference type="AlphaFoldDB" id="A0A8E2I9Z6"/>
<name>A0A8E2I9Z6_9BACI</name>
<dbReference type="InterPro" id="IPR002178">
    <property type="entry name" value="PTS_EIIA_type-2_dom"/>
</dbReference>